<name>W9CD48_SCLBF</name>
<proteinExistence type="predicted"/>
<dbReference type="HOGENOM" id="CLU_1415945_0_0_1"/>
<dbReference type="EMBL" id="AYSA01000291">
    <property type="protein sequence ID" value="ESZ93748.1"/>
    <property type="molecule type" value="Genomic_DNA"/>
</dbReference>
<accession>W9CD48</accession>
<dbReference type="Proteomes" id="UP000019487">
    <property type="component" value="Unassembled WGS sequence"/>
</dbReference>
<keyword evidence="2" id="KW-1185">Reference proteome</keyword>
<organism evidence="1 2">
    <name type="scientific">Sclerotinia borealis (strain F-4128)</name>
    <dbReference type="NCBI Taxonomy" id="1432307"/>
    <lineage>
        <taxon>Eukaryota</taxon>
        <taxon>Fungi</taxon>
        <taxon>Dikarya</taxon>
        <taxon>Ascomycota</taxon>
        <taxon>Pezizomycotina</taxon>
        <taxon>Leotiomycetes</taxon>
        <taxon>Helotiales</taxon>
        <taxon>Sclerotiniaceae</taxon>
        <taxon>Sclerotinia</taxon>
    </lineage>
</organism>
<evidence type="ECO:0000313" key="1">
    <source>
        <dbReference type="EMBL" id="ESZ93748.1"/>
    </source>
</evidence>
<evidence type="ECO:0000313" key="2">
    <source>
        <dbReference type="Proteomes" id="UP000019487"/>
    </source>
</evidence>
<sequence>MCFSTTSSNGWAQAILASPTFRSCVLRRPSITHTRSRQSAWLSGGSHATTAGSDILLDGYAFFNNDDVAERALALIDNGKMRADDCHHWWGRSINSEHSPPTITDAFPANTTPNGQNNEDKGLDTIWECGEEETKSDMNMVRGLDANWAYKDEEEEKKKDIDLIWGYKRVIKLNMVWTSLDTIWETEDEDEE</sequence>
<reference evidence="1 2" key="1">
    <citation type="journal article" date="2014" name="Genome Announc.">
        <title>Draft genome sequence of Sclerotinia borealis, a psychrophilic plant pathogenic fungus.</title>
        <authorList>
            <person name="Mardanov A.V."/>
            <person name="Beletsky A.V."/>
            <person name="Kadnikov V.V."/>
            <person name="Ignatov A.N."/>
            <person name="Ravin N.V."/>
        </authorList>
    </citation>
    <scope>NUCLEOTIDE SEQUENCE [LARGE SCALE GENOMIC DNA]</scope>
    <source>
        <strain evidence="2">F-4157</strain>
    </source>
</reference>
<comment type="caution">
    <text evidence="1">The sequence shown here is derived from an EMBL/GenBank/DDBJ whole genome shotgun (WGS) entry which is preliminary data.</text>
</comment>
<gene>
    <name evidence="1" type="ORF">SBOR_5846</name>
</gene>
<protein>
    <submittedName>
        <fullName evidence="1">Uncharacterized protein</fullName>
    </submittedName>
</protein>
<dbReference type="AlphaFoldDB" id="W9CD48"/>